<evidence type="ECO:0000259" key="2">
    <source>
        <dbReference type="Pfam" id="PF07687"/>
    </source>
</evidence>
<dbReference type="PANTHER" id="PTHR11014:SF63">
    <property type="entry name" value="METALLOPEPTIDASE, PUTATIVE (AFU_ORTHOLOGUE AFUA_6G09600)-RELATED"/>
    <property type="match status" value="1"/>
</dbReference>
<dbReference type="GO" id="GO:0016787">
    <property type="term" value="F:hydrolase activity"/>
    <property type="evidence" value="ECO:0007669"/>
    <property type="project" value="InterPro"/>
</dbReference>
<dbReference type="Gene3D" id="3.30.70.360">
    <property type="match status" value="1"/>
</dbReference>
<dbReference type="InterPro" id="IPR011650">
    <property type="entry name" value="Peptidase_M20_dimer"/>
</dbReference>
<feature type="domain" description="Peptidase M20 dimerisation" evidence="2">
    <location>
        <begin position="213"/>
        <end position="301"/>
    </location>
</feature>
<feature type="binding site" evidence="1">
    <location>
        <position position="385"/>
    </location>
    <ligand>
        <name>Mn(2+)</name>
        <dbReference type="ChEBI" id="CHEBI:29035"/>
        <label>2</label>
    </ligand>
</feature>
<dbReference type="Pfam" id="PF01546">
    <property type="entry name" value="Peptidase_M20"/>
    <property type="match status" value="1"/>
</dbReference>
<evidence type="ECO:0000256" key="1">
    <source>
        <dbReference type="PIRSR" id="PIRSR005962-1"/>
    </source>
</evidence>
<proteinExistence type="predicted"/>
<comment type="caution">
    <text evidence="3">The sequence shown here is derived from an EMBL/GenBank/DDBJ whole genome shotgun (WGS) entry which is preliminary data.</text>
</comment>
<dbReference type="Pfam" id="PF07687">
    <property type="entry name" value="M20_dimer"/>
    <property type="match status" value="1"/>
</dbReference>
<dbReference type="SUPFAM" id="SSF55031">
    <property type="entry name" value="Bacterial exopeptidase dimerisation domain"/>
    <property type="match status" value="1"/>
</dbReference>
<dbReference type="InterPro" id="IPR036264">
    <property type="entry name" value="Bact_exopeptidase_dim_dom"/>
</dbReference>
<dbReference type="RefSeq" id="WP_212528603.1">
    <property type="nucleotide sequence ID" value="NZ_JAGSOG010000047.1"/>
</dbReference>
<dbReference type="GO" id="GO:0046872">
    <property type="term" value="F:metal ion binding"/>
    <property type="evidence" value="ECO:0007669"/>
    <property type="project" value="UniProtKB-KW"/>
</dbReference>
<feature type="binding site" evidence="1">
    <location>
        <position position="161"/>
    </location>
    <ligand>
        <name>Mn(2+)</name>
        <dbReference type="ChEBI" id="CHEBI:29035"/>
        <label>2</label>
    </ligand>
</feature>
<dbReference type="Gene3D" id="3.40.630.10">
    <property type="entry name" value="Zn peptidases"/>
    <property type="match status" value="1"/>
</dbReference>
<feature type="binding site" evidence="1">
    <location>
        <position position="186"/>
    </location>
    <ligand>
        <name>Mn(2+)</name>
        <dbReference type="ChEBI" id="CHEBI:29035"/>
        <label>2</label>
    </ligand>
</feature>
<feature type="binding site" evidence="1">
    <location>
        <position position="125"/>
    </location>
    <ligand>
        <name>Mn(2+)</name>
        <dbReference type="ChEBI" id="CHEBI:29035"/>
        <label>2</label>
    </ligand>
</feature>
<sequence length="409" mass="42970">MVRNLAVPYHPAPVYSTSALTPARIAELIEIRRDLHAHPELARQEQRSTALVAERLREAGLEPRVLPTGTGLICDIGARPGQGPGHLSFPGRLAIRADLDALPIQEAPGLPFRSVSDGVSHACGHDIHTTVVLGTGLALAEAAARGAAVPPVRLIFQPSEEAMPGGALDMVAAGALEGVGRVVSLHCDPKVDAGKVGLRIGPLTAACDKLAVRLSGPGGHTSRPQLTVDLVHALAHLVTELPAALSRRVDPRHGLSLVWGSINAGQAPNAIPQAGEAHGTVRCMDERAWADAPDLVLELVDSIASVYGAKTELDYVRGVPPVVNDEATIEDMRTAAGLVCGPENVVAIEQSLGGEDFSWYLRHVPGAMVRLGVRTPGDTVQRDLHQPSFLADESAIGVGVRFFTELAMG</sequence>
<reference evidence="3" key="1">
    <citation type="submission" date="2021-04" db="EMBL/GenBank/DDBJ databases">
        <title>Genome based classification of Actinospica acidithermotolerans sp. nov., an actinobacterium isolated from an Indonesian hot spring.</title>
        <authorList>
            <person name="Kusuma A.B."/>
            <person name="Putra K.E."/>
            <person name="Nafisah S."/>
            <person name="Loh J."/>
            <person name="Nouioui I."/>
            <person name="Goodfellow M."/>
        </authorList>
    </citation>
    <scope>NUCLEOTIDE SEQUENCE</scope>
    <source>
        <strain evidence="3">CSCA 57</strain>
    </source>
</reference>
<name>A0A941EP97_9ACTN</name>
<dbReference type="AlphaFoldDB" id="A0A941EP97"/>
<dbReference type="EMBL" id="JAGSOG010000047">
    <property type="protein sequence ID" value="MBR7834082.1"/>
    <property type="molecule type" value="Genomic_DNA"/>
</dbReference>
<dbReference type="Proteomes" id="UP000675781">
    <property type="component" value="Unassembled WGS sequence"/>
</dbReference>
<keyword evidence="1" id="KW-0464">Manganese</keyword>
<accession>A0A941EP97</accession>
<dbReference type="PANTHER" id="PTHR11014">
    <property type="entry name" value="PEPTIDASE M20 FAMILY MEMBER"/>
    <property type="match status" value="1"/>
</dbReference>
<dbReference type="SUPFAM" id="SSF53187">
    <property type="entry name" value="Zn-dependent exopeptidases"/>
    <property type="match status" value="1"/>
</dbReference>
<keyword evidence="4" id="KW-1185">Reference proteome</keyword>
<keyword evidence="1" id="KW-0479">Metal-binding</keyword>
<dbReference type="PIRSF" id="PIRSF005962">
    <property type="entry name" value="Pept_M20D_amidohydro"/>
    <property type="match status" value="1"/>
</dbReference>
<dbReference type="InterPro" id="IPR017439">
    <property type="entry name" value="Amidohydrolase"/>
</dbReference>
<dbReference type="InterPro" id="IPR002933">
    <property type="entry name" value="Peptidase_M20"/>
</dbReference>
<evidence type="ECO:0000313" key="3">
    <source>
        <dbReference type="EMBL" id="MBR7834082.1"/>
    </source>
</evidence>
<comment type="cofactor">
    <cofactor evidence="1">
        <name>Mn(2+)</name>
        <dbReference type="ChEBI" id="CHEBI:29035"/>
    </cofactor>
    <text evidence="1">The Mn(2+) ion enhances activity.</text>
</comment>
<organism evidence="3 4">
    <name type="scientific">Actinospica durhamensis</name>
    <dbReference type="NCBI Taxonomy" id="1508375"/>
    <lineage>
        <taxon>Bacteria</taxon>
        <taxon>Bacillati</taxon>
        <taxon>Actinomycetota</taxon>
        <taxon>Actinomycetes</taxon>
        <taxon>Catenulisporales</taxon>
        <taxon>Actinospicaceae</taxon>
        <taxon>Actinospica</taxon>
    </lineage>
</organism>
<protein>
    <submittedName>
        <fullName evidence="3">Amidohydrolase</fullName>
    </submittedName>
</protein>
<gene>
    <name evidence="3" type="ORF">KDL01_12455</name>
</gene>
<feature type="binding site" evidence="1">
    <location>
        <position position="123"/>
    </location>
    <ligand>
        <name>Mn(2+)</name>
        <dbReference type="ChEBI" id="CHEBI:29035"/>
        <label>2</label>
    </ligand>
</feature>
<dbReference type="NCBIfam" id="TIGR01891">
    <property type="entry name" value="amidohydrolases"/>
    <property type="match status" value="1"/>
</dbReference>
<evidence type="ECO:0000313" key="4">
    <source>
        <dbReference type="Proteomes" id="UP000675781"/>
    </source>
</evidence>